<proteinExistence type="predicted"/>
<dbReference type="Proteomes" id="UP001521116">
    <property type="component" value="Unassembled WGS sequence"/>
</dbReference>
<protein>
    <recommendedName>
        <fullName evidence="3">NmrA-like domain-containing protein</fullName>
    </recommendedName>
</protein>
<reference evidence="4 5" key="1">
    <citation type="submission" date="2024-02" db="EMBL/GenBank/DDBJ databases">
        <title>De novo assembly and annotation of 12 fungi associated with fruit tree decline syndrome in Ontario, Canada.</title>
        <authorList>
            <person name="Sulman M."/>
            <person name="Ellouze W."/>
            <person name="Ilyukhin E."/>
        </authorList>
    </citation>
    <scope>NUCLEOTIDE SEQUENCE [LARGE SCALE GENOMIC DNA]</scope>
    <source>
        <strain evidence="4 5">M1-105</strain>
    </source>
</reference>
<evidence type="ECO:0000256" key="2">
    <source>
        <dbReference type="ARBA" id="ARBA00023002"/>
    </source>
</evidence>
<dbReference type="Gene3D" id="3.40.50.720">
    <property type="entry name" value="NAD(P)-binding Rossmann-like Domain"/>
    <property type="match status" value="1"/>
</dbReference>
<evidence type="ECO:0000256" key="1">
    <source>
        <dbReference type="ARBA" id="ARBA00022857"/>
    </source>
</evidence>
<comment type="caution">
    <text evidence="4">The sequence shown here is derived from an EMBL/GenBank/DDBJ whole genome shotgun (WGS) entry which is preliminary data.</text>
</comment>
<evidence type="ECO:0000259" key="3">
    <source>
        <dbReference type="Pfam" id="PF05368"/>
    </source>
</evidence>
<keyword evidence="5" id="KW-1185">Reference proteome</keyword>
<evidence type="ECO:0000313" key="5">
    <source>
        <dbReference type="Proteomes" id="UP001521116"/>
    </source>
</evidence>
<dbReference type="EMBL" id="JAJVDC020000031">
    <property type="protein sequence ID" value="KAL1632317.1"/>
    <property type="molecule type" value="Genomic_DNA"/>
</dbReference>
<keyword evidence="2" id="KW-0560">Oxidoreductase</keyword>
<feature type="domain" description="NmrA-like" evidence="3">
    <location>
        <begin position="67"/>
        <end position="145"/>
    </location>
</feature>
<dbReference type="InterPro" id="IPR036291">
    <property type="entry name" value="NAD(P)-bd_dom_sf"/>
</dbReference>
<name>A0ABR3SZ72_9PEZI</name>
<dbReference type="InterPro" id="IPR051609">
    <property type="entry name" value="NmrA/Isoflavone_reductase-like"/>
</dbReference>
<dbReference type="InterPro" id="IPR008030">
    <property type="entry name" value="NmrA-like"/>
</dbReference>
<dbReference type="PANTHER" id="PTHR47706">
    <property type="entry name" value="NMRA-LIKE FAMILY PROTEIN"/>
    <property type="match status" value="1"/>
</dbReference>
<sequence length="361" mass="39216">MVHPDGSHSGSSIRNILIIGDTDVSRAILHVLRQLDPTRQLALLTSPTNVPSPATAALTRGHATTTDFSAASLRAAFAAQDLVISTVGGNDYGLQTRIVNAAVAAGVPRFVPAEFGQDSLSLGVRARLPPSAERARVVQYLRAMEKDDDDDNTAATGEVNGKVNGEEEVEKDKYVQIETTSGYHNPFSWVALAVGTILDTKLVNGELGFDIKWQSATVHGFGTEEFAVSSLKRVGELVARVVERWDSVRNEYLYAAGCITTADEIVKCLQKSTGKEWSVGLVETEECVKEAEKRLQRGYPDAGMLLMERSVLYDRSLEAVDSFKTKSANEILGLQQEKVEEIVKSAVHDFEYHGKAECGCA</sequence>
<gene>
    <name evidence="4" type="ORF">SLS56_003732</name>
</gene>
<accession>A0ABR3SZ72</accession>
<dbReference type="Pfam" id="PF05368">
    <property type="entry name" value="NmrA"/>
    <property type="match status" value="1"/>
</dbReference>
<keyword evidence="1" id="KW-0521">NADP</keyword>
<organism evidence="4 5">
    <name type="scientific">Neofusicoccum ribis</name>
    <dbReference type="NCBI Taxonomy" id="45134"/>
    <lineage>
        <taxon>Eukaryota</taxon>
        <taxon>Fungi</taxon>
        <taxon>Dikarya</taxon>
        <taxon>Ascomycota</taxon>
        <taxon>Pezizomycotina</taxon>
        <taxon>Dothideomycetes</taxon>
        <taxon>Dothideomycetes incertae sedis</taxon>
        <taxon>Botryosphaeriales</taxon>
        <taxon>Botryosphaeriaceae</taxon>
        <taxon>Neofusicoccum</taxon>
    </lineage>
</organism>
<evidence type="ECO:0000313" key="4">
    <source>
        <dbReference type="EMBL" id="KAL1632317.1"/>
    </source>
</evidence>
<dbReference type="SUPFAM" id="SSF51735">
    <property type="entry name" value="NAD(P)-binding Rossmann-fold domains"/>
    <property type="match status" value="1"/>
</dbReference>
<dbReference type="PANTHER" id="PTHR47706:SF10">
    <property type="entry name" value="NMRA-LIKE DOMAIN-CONTAINING PROTEIN"/>
    <property type="match status" value="1"/>
</dbReference>